<dbReference type="Pfam" id="PF19610">
    <property type="entry name" value="DUF6115"/>
    <property type="match status" value="1"/>
</dbReference>
<evidence type="ECO:0000313" key="2">
    <source>
        <dbReference type="EMBL" id="MEC5422666.1"/>
    </source>
</evidence>
<sequence length="152" mass="17415">MVSFILIISFLLHIIALTAIFQLKKQVEQFQKPEDTNDILEVFETYLQEIKEENKRLQEDLLKKTPKEYSDMNDVSHLSVANDTTTANHPSSTEKPYETILPEDDKDDTVESSLQAHILQLHNKGLPTSEIAQRLNCGKTEAELTIKLYKKA</sequence>
<dbReference type="RefSeq" id="WP_327606220.1">
    <property type="nucleotide sequence ID" value="NZ_JARZFX010000001.1"/>
</dbReference>
<accession>A0ABU6KC80</accession>
<proteinExistence type="predicted"/>
<dbReference type="EMBL" id="JARZFX010000001">
    <property type="protein sequence ID" value="MEC5422666.1"/>
    <property type="molecule type" value="Genomic_DNA"/>
</dbReference>
<feature type="compositionally biased region" description="Polar residues" evidence="1">
    <location>
        <begin position="80"/>
        <end position="94"/>
    </location>
</feature>
<name>A0ABU6KC80_9BACI</name>
<dbReference type="Proteomes" id="UP001335737">
    <property type="component" value="Unassembled WGS sequence"/>
</dbReference>
<evidence type="ECO:0008006" key="4">
    <source>
        <dbReference type="Google" id="ProtNLM"/>
    </source>
</evidence>
<dbReference type="InterPro" id="IPR046118">
    <property type="entry name" value="DUF6115"/>
</dbReference>
<gene>
    <name evidence="2" type="ORF">QGM71_04050</name>
</gene>
<protein>
    <recommendedName>
        <fullName evidence="4">Coupling factor for flagellin transcription and translation</fullName>
    </recommendedName>
</protein>
<evidence type="ECO:0000256" key="1">
    <source>
        <dbReference type="SAM" id="MobiDB-lite"/>
    </source>
</evidence>
<reference evidence="2 3" key="1">
    <citation type="journal article" date="2024" name="Int. J. Syst. Evol. Microbiol.">
        <title>Virgibacillus tibetensis sp. nov., isolated from salt lake on the Tibetan Plateau of China.</title>
        <authorList>
            <person name="Phurbu D."/>
            <person name="Liu Z.-X."/>
            <person name="Wang R."/>
            <person name="Zheng Y.-Y."/>
            <person name="Liu H.-C."/>
            <person name="Zhou Y.-G."/>
            <person name="Yu Y.-J."/>
            <person name="Li A.-H."/>
        </authorList>
    </citation>
    <scope>NUCLEOTIDE SEQUENCE [LARGE SCALE GENOMIC DNA]</scope>
    <source>
        <strain evidence="2 3">C22-A2</strain>
    </source>
</reference>
<evidence type="ECO:0000313" key="3">
    <source>
        <dbReference type="Proteomes" id="UP001335737"/>
    </source>
</evidence>
<comment type="caution">
    <text evidence="2">The sequence shown here is derived from an EMBL/GenBank/DDBJ whole genome shotgun (WGS) entry which is preliminary data.</text>
</comment>
<organism evidence="2 3">
    <name type="scientific">Virgibacillus tibetensis</name>
    <dbReference type="NCBI Taxonomy" id="3042313"/>
    <lineage>
        <taxon>Bacteria</taxon>
        <taxon>Bacillati</taxon>
        <taxon>Bacillota</taxon>
        <taxon>Bacilli</taxon>
        <taxon>Bacillales</taxon>
        <taxon>Bacillaceae</taxon>
        <taxon>Virgibacillus</taxon>
    </lineage>
</organism>
<feature type="region of interest" description="Disordered" evidence="1">
    <location>
        <begin position="80"/>
        <end position="100"/>
    </location>
</feature>
<keyword evidence="3" id="KW-1185">Reference proteome</keyword>